<dbReference type="PROSITE" id="PS50004">
    <property type="entry name" value="C2"/>
    <property type="match status" value="1"/>
</dbReference>
<dbReference type="Pfam" id="PF00168">
    <property type="entry name" value="C2"/>
    <property type="match status" value="1"/>
</dbReference>
<evidence type="ECO:0000313" key="3">
    <source>
        <dbReference type="EMBL" id="RXN25718.1"/>
    </source>
</evidence>
<dbReference type="GO" id="GO:0051607">
    <property type="term" value="P:defense response to virus"/>
    <property type="evidence" value="ECO:0007669"/>
    <property type="project" value="TreeGrafter"/>
</dbReference>
<dbReference type="Gene3D" id="2.60.40.150">
    <property type="entry name" value="C2 domain"/>
    <property type="match status" value="1"/>
</dbReference>
<dbReference type="GO" id="GO:0016020">
    <property type="term" value="C:membrane"/>
    <property type="evidence" value="ECO:0007669"/>
    <property type="project" value="TreeGrafter"/>
</dbReference>
<dbReference type="EMBL" id="QBIY01012028">
    <property type="protein sequence ID" value="RXN27481.1"/>
    <property type="molecule type" value="Genomic_DNA"/>
</dbReference>
<evidence type="ECO:0007829" key="6">
    <source>
        <dbReference type="PeptideAtlas" id="A0A498MV66"/>
    </source>
</evidence>
<comment type="caution">
    <text evidence="3">The sequence shown here is derived from an EMBL/GenBank/DDBJ whole genome shotgun (WGS) entry which is preliminary data.</text>
</comment>
<dbReference type="STRING" id="84645.A0A498MV66"/>
<name>A0A498MV66_LABRO</name>
<sequence>MAVFDHLRLVFLAVLMLASQLDFASAVRLFAIHARDLHGDAAGNPPDPFVKVFCAGIFGGQTEYHKDNANPSWSAVFNFPDCLPNDNLKLEVWDKDLNFDDHLGTCSTKVQYGTNSITCHLSRGVLYYKYELVQ</sequence>
<organism evidence="3 5">
    <name type="scientific">Labeo rohita</name>
    <name type="common">Indian major carp</name>
    <name type="synonym">Cyprinus rohita</name>
    <dbReference type="NCBI Taxonomy" id="84645"/>
    <lineage>
        <taxon>Eukaryota</taxon>
        <taxon>Metazoa</taxon>
        <taxon>Chordata</taxon>
        <taxon>Craniata</taxon>
        <taxon>Vertebrata</taxon>
        <taxon>Euteleostomi</taxon>
        <taxon>Actinopterygii</taxon>
        <taxon>Neopterygii</taxon>
        <taxon>Teleostei</taxon>
        <taxon>Ostariophysi</taxon>
        <taxon>Cypriniformes</taxon>
        <taxon>Cyprinidae</taxon>
        <taxon>Labeoninae</taxon>
        <taxon>Labeonini</taxon>
        <taxon>Labeo</taxon>
    </lineage>
</organism>
<dbReference type="Proteomes" id="UP000290572">
    <property type="component" value="Unassembled WGS sequence"/>
</dbReference>
<feature type="domain" description="C2" evidence="2">
    <location>
        <begin position="6"/>
        <end position="123"/>
    </location>
</feature>
<dbReference type="GO" id="GO:0001913">
    <property type="term" value="P:T cell mediated cytotoxicity"/>
    <property type="evidence" value="ECO:0007669"/>
    <property type="project" value="TreeGrafter"/>
</dbReference>
<dbReference type="PANTHER" id="PTHR46096">
    <property type="entry name" value="PERFORIN-1"/>
    <property type="match status" value="1"/>
</dbReference>
<dbReference type="SMART" id="SM00239">
    <property type="entry name" value="C2"/>
    <property type="match status" value="1"/>
</dbReference>
<dbReference type="OrthoDB" id="73919at2759"/>
<keyword evidence="6" id="KW-1267">Proteomics identification</keyword>
<evidence type="ECO:0000256" key="1">
    <source>
        <dbReference type="SAM" id="SignalP"/>
    </source>
</evidence>
<reference evidence="3 5" key="1">
    <citation type="submission" date="2018-03" db="EMBL/GenBank/DDBJ databases">
        <title>Draft genome sequence of Rohu Carp (Labeo rohita).</title>
        <authorList>
            <person name="Das P."/>
            <person name="Kushwaha B."/>
            <person name="Joshi C.G."/>
            <person name="Kumar D."/>
            <person name="Nagpure N.S."/>
            <person name="Sahoo L."/>
            <person name="Das S.P."/>
            <person name="Bit A."/>
            <person name="Patnaik S."/>
            <person name="Meher P.K."/>
            <person name="Jayasankar P."/>
            <person name="Koringa P.G."/>
            <person name="Patel N.V."/>
            <person name="Hinsu A.T."/>
            <person name="Kumar R."/>
            <person name="Pandey M."/>
            <person name="Agarwal S."/>
            <person name="Srivastava S."/>
            <person name="Singh M."/>
            <person name="Iquebal M.A."/>
            <person name="Jaiswal S."/>
            <person name="Angadi U.B."/>
            <person name="Kumar N."/>
            <person name="Raza M."/>
            <person name="Shah T.M."/>
            <person name="Rai A."/>
            <person name="Jena J.K."/>
        </authorList>
    </citation>
    <scope>NUCLEOTIDE SEQUENCE [LARGE SCALE GENOMIC DNA]</scope>
    <source>
        <strain evidence="3">DASCIFA01</strain>
        <tissue evidence="3">Testis</tissue>
    </source>
</reference>
<dbReference type="CDD" id="cd00030">
    <property type="entry name" value="C2"/>
    <property type="match status" value="1"/>
</dbReference>
<dbReference type="InterPro" id="IPR000008">
    <property type="entry name" value="C2_dom"/>
</dbReference>
<proteinExistence type="evidence at protein level"/>
<keyword evidence="1" id="KW-0732">Signal</keyword>
<dbReference type="InterPro" id="IPR052784">
    <property type="entry name" value="Perforin-1_pore-forming"/>
</dbReference>
<dbReference type="EMBL" id="QBIY01012293">
    <property type="protein sequence ID" value="RXN25718.1"/>
    <property type="molecule type" value="Genomic_DNA"/>
</dbReference>
<dbReference type="PANTHER" id="PTHR46096:SF1">
    <property type="entry name" value="PERFORIN 1.5"/>
    <property type="match status" value="1"/>
</dbReference>
<gene>
    <name evidence="4" type="ORF">ROHU_020078</name>
    <name evidence="3" type="ORF">ROHU_021374</name>
</gene>
<accession>A0A498MV66</accession>
<protein>
    <submittedName>
        <fullName evidence="3">C2 domain-containing At1g53590-like protein</fullName>
    </submittedName>
</protein>
<dbReference type="GO" id="GO:0022829">
    <property type="term" value="F:wide pore channel activity"/>
    <property type="evidence" value="ECO:0007669"/>
    <property type="project" value="TreeGrafter"/>
</dbReference>
<dbReference type="GO" id="GO:0001771">
    <property type="term" value="P:immunological synapse formation"/>
    <property type="evidence" value="ECO:0007669"/>
    <property type="project" value="TreeGrafter"/>
</dbReference>
<dbReference type="InterPro" id="IPR035892">
    <property type="entry name" value="C2_domain_sf"/>
</dbReference>
<feature type="signal peptide" evidence="1">
    <location>
        <begin position="1"/>
        <end position="26"/>
    </location>
</feature>
<evidence type="ECO:0000313" key="4">
    <source>
        <dbReference type="EMBL" id="RXN27481.1"/>
    </source>
</evidence>
<dbReference type="SUPFAM" id="SSF49562">
    <property type="entry name" value="C2 domain (Calcium/lipid-binding domain, CaLB)"/>
    <property type="match status" value="1"/>
</dbReference>
<evidence type="ECO:0000259" key="2">
    <source>
        <dbReference type="PROSITE" id="PS50004"/>
    </source>
</evidence>
<dbReference type="AlphaFoldDB" id="A0A498MV66"/>
<feature type="chain" id="PRO_5033439966" evidence="1">
    <location>
        <begin position="27"/>
        <end position="134"/>
    </location>
</feature>
<evidence type="ECO:0000313" key="5">
    <source>
        <dbReference type="Proteomes" id="UP000290572"/>
    </source>
</evidence>
<keyword evidence="5" id="KW-1185">Reference proteome</keyword>